<comment type="caution">
    <text evidence="9">The sequence shown here is derived from an EMBL/GenBank/DDBJ whole genome shotgun (WGS) entry which is preliminary data.</text>
</comment>
<dbReference type="PANTHER" id="PTHR30193:SF37">
    <property type="entry name" value="INNER MEMBRANE ABC TRANSPORTER PERMEASE PROTEIN YCJO"/>
    <property type="match status" value="1"/>
</dbReference>
<dbReference type="CDD" id="cd06261">
    <property type="entry name" value="TM_PBP2"/>
    <property type="match status" value="1"/>
</dbReference>
<dbReference type="GO" id="GO:0055085">
    <property type="term" value="P:transmembrane transport"/>
    <property type="evidence" value="ECO:0007669"/>
    <property type="project" value="InterPro"/>
</dbReference>
<dbReference type="AlphaFoldDB" id="A0A919YB90"/>
<feature type="transmembrane region" description="Helical" evidence="7">
    <location>
        <begin position="277"/>
        <end position="302"/>
    </location>
</feature>
<dbReference type="Gene3D" id="1.10.3720.10">
    <property type="entry name" value="MetI-like"/>
    <property type="match status" value="1"/>
</dbReference>
<dbReference type="Proteomes" id="UP000682811">
    <property type="component" value="Unassembled WGS sequence"/>
</dbReference>
<proteinExistence type="inferred from homology"/>
<dbReference type="Pfam" id="PF00528">
    <property type="entry name" value="BPD_transp_1"/>
    <property type="match status" value="1"/>
</dbReference>
<accession>A0A919YB90</accession>
<protein>
    <submittedName>
        <fullName evidence="9">ABC transporter permease protein AmyD</fullName>
    </submittedName>
</protein>
<feature type="transmembrane region" description="Helical" evidence="7">
    <location>
        <begin position="173"/>
        <end position="196"/>
    </location>
</feature>
<feature type="domain" description="ABC transmembrane type-1" evidence="8">
    <location>
        <begin position="86"/>
        <end position="298"/>
    </location>
</feature>
<dbReference type="RefSeq" id="WP_212978408.1">
    <property type="nucleotide sequence ID" value="NZ_AP025343.1"/>
</dbReference>
<evidence type="ECO:0000256" key="3">
    <source>
        <dbReference type="ARBA" id="ARBA00022475"/>
    </source>
</evidence>
<evidence type="ECO:0000313" key="9">
    <source>
        <dbReference type="EMBL" id="GIO47569.1"/>
    </source>
</evidence>
<comment type="subcellular location">
    <subcellularLocation>
        <location evidence="1 7">Cell membrane</location>
        <topology evidence="1 7">Multi-pass membrane protein</topology>
    </subcellularLocation>
</comment>
<reference evidence="9 10" key="1">
    <citation type="submission" date="2021-03" db="EMBL/GenBank/DDBJ databases">
        <title>Antimicrobial resistance genes in bacteria isolated from Japanese honey, and their potential for conferring macrolide and lincosamide resistance in the American foulbrood pathogen Paenibacillus larvae.</title>
        <authorList>
            <person name="Okamoto M."/>
            <person name="Kumagai M."/>
            <person name="Kanamori H."/>
            <person name="Takamatsu D."/>
        </authorList>
    </citation>
    <scope>NUCLEOTIDE SEQUENCE [LARGE SCALE GENOMIC DNA]</scope>
    <source>
        <strain evidence="9 10">J34TS1</strain>
    </source>
</reference>
<name>A0A919YB90_9BACL</name>
<evidence type="ECO:0000256" key="2">
    <source>
        <dbReference type="ARBA" id="ARBA00022448"/>
    </source>
</evidence>
<dbReference type="PROSITE" id="PS50928">
    <property type="entry name" value="ABC_TM1"/>
    <property type="match status" value="1"/>
</dbReference>
<dbReference type="InterPro" id="IPR051393">
    <property type="entry name" value="ABC_transporter_permease"/>
</dbReference>
<feature type="transmembrane region" description="Helical" evidence="7">
    <location>
        <begin position="123"/>
        <end position="143"/>
    </location>
</feature>
<evidence type="ECO:0000256" key="4">
    <source>
        <dbReference type="ARBA" id="ARBA00022692"/>
    </source>
</evidence>
<dbReference type="InterPro" id="IPR035906">
    <property type="entry name" value="MetI-like_sf"/>
</dbReference>
<keyword evidence="3" id="KW-1003">Cell membrane</keyword>
<feature type="transmembrane region" description="Helical" evidence="7">
    <location>
        <begin position="27"/>
        <end position="47"/>
    </location>
</feature>
<sequence length="309" mass="34674">MRPNIVVTKAGPRKTTRMRRLAKSPVMLNWMYLPALLLFAVFIYYPFFRGLLISFTDWDGYSQMFHYIGIDNYKRMLSDSRVHTVIINTLIYGLGSTLFQNIIGLLYALLLNKHGKGRTFVRVIVYIPAIVSPIIMGYIWYFLLQYNGGAINDIITAFAGHPVNLLGDPKVNVWIIMVVNTYQFLGVAMMIFLSGLQGISKDYYEAAEIDGASTMNRFFNITFPLLAPALTTSIILNLIGGLKLFDVIAALTNGGPGYASASLSTMMYQLYFARQDAGLAASLGNLMFLLITVISLTSLYFLRRKELSQ</sequence>
<comment type="similarity">
    <text evidence="7">Belongs to the binding-protein-dependent transport system permease family.</text>
</comment>
<dbReference type="InterPro" id="IPR000515">
    <property type="entry name" value="MetI-like"/>
</dbReference>
<keyword evidence="6 7" id="KW-0472">Membrane</keyword>
<evidence type="ECO:0000256" key="6">
    <source>
        <dbReference type="ARBA" id="ARBA00023136"/>
    </source>
</evidence>
<gene>
    <name evidence="9" type="primary">amyD</name>
    <name evidence="9" type="ORF">J34TS1_23340</name>
</gene>
<keyword evidence="10" id="KW-1185">Reference proteome</keyword>
<feature type="transmembrane region" description="Helical" evidence="7">
    <location>
        <begin position="85"/>
        <end position="111"/>
    </location>
</feature>
<dbReference type="SUPFAM" id="SSF161098">
    <property type="entry name" value="MetI-like"/>
    <property type="match status" value="1"/>
</dbReference>
<evidence type="ECO:0000313" key="10">
    <source>
        <dbReference type="Proteomes" id="UP000682811"/>
    </source>
</evidence>
<evidence type="ECO:0000256" key="1">
    <source>
        <dbReference type="ARBA" id="ARBA00004651"/>
    </source>
</evidence>
<keyword evidence="4 7" id="KW-0812">Transmembrane</keyword>
<organism evidence="9 10">
    <name type="scientific">Paenibacillus azoreducens</name>
    <dbReference type="NCBI Taxonomy" id="116718"/>
    <lineage>
        <taxon>Bacteria</taxon>
        <taxon>Bacillati</taxon>
        <taxon>Bacillota</taxon>
        <taxon>Bacilli</taxon>
        <taxon>Bacillales</taxon>
        <taxon>Paenibacillaceae</taxon>
        <taxon>Paenibacillus</taxon>
    </lineage>
</organism>
<keyword evidence="2 7" id="KW-0813">Transport</keyword>
<evidence type="ECO:0000256" key="5">
    <source>
        <dbReference type="ARBA" id="ARBA00022989"/>
    </source>
</evidence>
<keyword evidence="5 7" id="KW-1133">Transmembrane helix</keyword>
<dbReference type="GO" id="GO:0005886">
    <property type="term" value="C:plasma membrane"/>
    <property type="evidence" value="ECO:0007669"/>
    <property type="project" value="UniProtKB-SubCell"/>
</dbReference>
<dbReference type="EMBL" id="BORT01000008">
    <property type="protein sequence ID" value="GIO47569.1"/>
    <property type="molecule type" value="Genomic_DNA"/>
</dbReference>
<evidence type="ECO:0000256" key="7">
    <source>
        <dbReference type="RuleBase" id="RU363032"/>
    </source>
</evidence>
<feature type="transmembrane region" description="Helical" evidence="7">
    <location>
        <begin position="217"/>
        <end position="239"/>
    </location>
</feature>
<dbReference type="PANTHER" id="PTHR30193">
    <property type="entry name" value="ABC TRANSPORTER PERMEASE PROTEIN"/>
    <property type="match status" value="1"/>
</dbReference>
<evidence type="ECO:0000259" key="8">
    <source>
        <dbReference type="PROSITE" id="PS50928"/>
    </source>
</evidence>